<dbReference type="Pfam" id="PF00550">
    <property type="entry name" value="PP-binding"/>
    <property type="match status" value="1"/>
</dbReference>
<feature type="domain" description="Carrier" evidence="4">
    <location>
        <begin position="1311"/>
        <end position="1386"/>
    </location>
</feature>
<dbReference type="SUPFAM" id="SSF47336">
    <property type="entry name" value="ACP-like"/>
    <property type="match status" value="1"/>
</dbReference>
<dbReference type="FunFam" id="1.10.1200.10:FF:000016">
    <property type="entry name" value="Non-ribosomal peptide synthase"/>
    <property type="match status" value="1"/>
</dbReference>
<dbReference type="GO" id="GO:0072330">
    <property type="term" value="P:monocarboxylic acid biosynthetic process"/>
    <property type="evidence" value="ECO:0007669"/>
    <property type="project" value="UniProtKB-ARBA"/>
</dbReference>
<evidence type="ECO:0000256" key="1">
    <source>
        <dbReference type="ARBA" id="ARBA00001957"/>
    </source>
</evidence>
<dbReference type="InterPro" id="IPR025110">
    <property type="entry name" value="AMP-bd_C"/>
</dbReference>
<proteinExistence type="predicted"/>
<dbReference type="InterPro" id="IPR006162">
    <property type="entry name" value="Ppantetheine_attach_site"/>
</dbReference>
<accession>A0A563EIX0</accession>
<dbReference type="Gene3D" id="3.40.50.980">
    <property type="match status" value="1"/>
</dbReference>
<dbReference type="GO" id="GO:0047527">
    <property type="term" value="F:2,3-dihydroxybenzoate-serine ligase activity"/>
    <property type="evidence" value="ECO:0007669"/>
    <property type="project" value="TreeGrafter"/>
</dbReference>
<evidence type="ECO:0000259" key="4">
    <source>
        <dbReference type="PROSITE" id="PS50075"/>
    </source>
</evidence>
<reference evidence="5 6" key="1">
    <citation type="submission" date="2019-07" db="EMBL/GenBank/DDBJ databases">
        <title>Lentzea xizangensis sp. nov., isolated from Qinghai-Tibetan Plateau Soils.</title>
        <authorList>
            <person name="Huang J."/>
        </authorList>
    </citation>
    <scope>NUCLEOTIDE SEQUENCE [LARGE SCALE GENOMIC DNA]</scope>
    <source>
        <strain evidence="5 6">FXJ1.1311</strain>
    </source>
</reference>
<dbReference type="Pfam" id="PF00668">
    <property type="entry name" value="Condensation"/>
    <property type="match status" value="1"/>
</dbReference>
<organism evidence="5 6">
    <name type="scientific">Lentzea tibetensis</name>
    <dbReference type="NCBI Taxonomy" id="2591470"/>
    <lineage>
        <taxon>Bacteria</taxon>
        <taxon>Bacillati</taxon>
        <taxon>Actinomycetota</taxon>
        <taxon>Actinomycetes</taxon>
        <taxon>Pseudonocardiales</taxon>
        <taxon>Pseudonocardiaceae</taxon>
        <taxon>Lentzea</taxon>
    </lineage>
</organism>
<dbReference type="GO" id="GO:0016705">
    <property type="term" value="F:oxidoreductase activity, acting on paired donors, with incorporation or reduction of molecular oxygen"/>
    <property type="evidence" value="ECO:0007669"/>
    <property type="project" value="InterPro"/>
</dbReference>
<dbReference type="SUPFAM" id="SSF52777">
    <property type="entry name" value="CoA-dependent acyltransferases"/>
    <property type="match status" value="2"/>
</dbReference>
<dbReference type="RefSeq" id="WP_146358502.1">
    <property type="nucleotide sequence ID" value="NZ_VOBR01000030.1"/>
</dbReference>
<dbReference type="InterPro" id="IPR029058">
    <property type="entry name" value="AB_hydrolase_fold"/>
</dbReference>
<dbReference type="GO" id="GO:0009239">
    <property type="term" value="P:enterobactin biosynthetic process"/>
    <property type="evidence" value="ECO:0007669"/>
    <property type="project" value="TreeGrafter"/>
</dbReference>
<dbReference type="PROSITE" id="PS00012">
    <property type="entry name" value="PHOSPHOPANTETHEINE"/>
    <property type="match status" value="1"/>
</dbReference>
<dbReference type="InterPro" id="IPR024011">
    <property type="entry name" value="Biosynth_lucif-like_mOase_dom"/>
</dbReference>
<dbReference type="GO" id="GO:0008610">
    <property type="term" value="P:lipid biosynthetic process"/>
    <property type="evidence" value="ECO:0007669"/>
    <property type="project" value="UniProtKB-ARBA"/>
</dbReference>
<dbReference type="Pfam" id="PF00975">
    <property type="entry name" value="Thioesterase"/>
    <property type="match status" value="1"/>
</dbReference>
<dbReference type="GO" id="GO:0031177">
    <property type="term" value="F:phosphopantetheine binding"/>
    <property type="evidence" value="ECO:0007669"/>
    <property type="project" value="TreeGrafter"/>
</dbReference>
<dbReference type="PANTHER" id="PTHR45527">
    <property type="entry name" value="NONRIBOSOMAL PEPTIDE SYNTHETASE"/>
    <property type="match status" value="1"/>
</dbReference>
<dbReference type="InterPro" id="IPR000873">
    <property type="entry name" value="AMP-dep_synth/lig_dom"/>
</dbReference>
<keyword evidence="2" id="KW-0596">Phosphopantetheine</keyword>
<keyword evidence="6" id="KW-1185">Reference proteome</keyword>
<dbReference type="Proteomes" id="UP000316639">
    <property type="component" value="Unassembled WGS sequence"/>
</dbReference>
<keyword evidence="3" id="KW-0597">Phosphoprotein</keyword>
<sequence length="1645" mass="178856">MAELLDDLRAAKIRLLLDGEALRVSAPKDAMTTGLRLRLASHKAELVQHLRAYEAAIGAIEVVRRENLPLAPNQRALWLLDELDGHQATYVLTGGVRFDGPLDAARLERCLTTVAARHESLRTAFRPGPEQVVLPPLPVPLPCVDVAPSDADAVIQAHAARPFDLAAGRLMRAVLLRLGPEQHHLVLSVHHICADAWSLGVLFRELFTLYAGDEPPALTVQYPDVAVWRHRALSPVDEERQLAYWQHVLDGAPPLLELPTDRPRPAQQSYRGGVAKRVLGEDVVRGVRELAKAARVTPYTVLLSAWSAVLGRYARTDDLVIGSPVSYRQRPETTPLVGYFVNALPWRVDLAGDPSFRALLDRVHTRCLAGYDHADVPFEQVVARLRPDRSLRHAPVFQTMFIQYEAPIRTTTIGDLVAHPEEVHGGASKFDLTLTVEEHPDELRCALEFAADLFDPETAAGYLEHWETLLRNALGAPETPVSKLGMLGSAERHRLLVEWNATSRPVAQATLPELVAQQVARTPDAIALHAGSAALTYAELWEESGRLAARLAERGVGRGSLVGILLPRTASLVTALLAVLRCGAAYLPLDPAAPPARREHIARDASVALVLDADELRALQLLDGVAFEGPQPEDLAYVMYTSGSTGRPKGVMVEHRNAVNFCAAMDDVLDRPAKWLAVTTVSFDISVLELLWTLTAGTTVVLQPDAAATPGKVADLSLFYFGTSVADDPYRLVLEGAKFADRNGFEAVWTPERHFHEFGGPFPNPAVVGAAIAAVTSRIGIRAGSVVAPLQNPLRVAEEWSVVDNLSGGRVGVSFASGWQANDFVLAPENYADRKNVMMSAMDEIRTLWRGGSVSRMNGEGEEIDVRVHPAPVQPELPVWLTAAGSPATFEAAGESGSNLLTHLLGQDLDQLAERVSLYRKARARAGHDGPGRVSLMVHAFVGPDADVVRSVVRDPFRRYLATSANLMRNLVTASDDEVEALLDRAFERHYHSSGLFGTPEQCAEKLAAIADAGVDEVACLIDFGVPEDEVLASLEHLAEARSLHAQRAADTSVPGLIGAHGVTHLQCTPSQAEMILLEPGGREALSSLSSLLVGGEALSPPLAEELTELVPVRNMYGPTETTIWSTTGDTCAIGRPIANTSLYVLDAHHEPVPVGVPGELHIGGAGVTRGYLGRAELTAERFLPNSFGDGRIYRTGDLVRYRRDGVLEFLGRTDDQVKLRGYRIELGEIESVLREHPHVTGAAVVLRDERLVAYVTGNASDVREFLAERLPEYMVPSHVVPLPSLPYTPNGKLDRRALPTPGGSMSDSVAPRDFRELRMAALWEEVLDVRPIGVHDDFFRTGGHSLLAVRLLAAVEREFGERLPLSSLFQAPTVAGLVRLLDTFDHPRVVVPLRTSGSVPLFLLPGAGGSLVSLYDLVTRLPQAFTVYGLQPVTTGSSVVEDLASAYLDEIRSVQPHGPYRLVGHSFGGGVAFEIATRLRAVGEEVALLGMADTFSPGRTPVPEPASHAEWIESVAVLFHRLYGRDPGVRAADVAGLDDAAQEEHLRSRMRALDLLPPEMDAERFTGFLRTLWADQRSTYTPAEPFEGRIVYFGAHDAGDTAEQWRGWAEFSREPIEVVTVPGDHFTMLAAPHVEVLATEIAAR</sequence>
<dbReference type="InterPro" id="IPR036661">
    <property type="entry name" value="Luciferase-like_sf"/>
</dbReference>
<dbReference type="InterPro" id="IPR001031">
    <property type="entry name" value="Thioesterase"/>
</dbReference>
<dbReference type="PANTHER" id="PTHR45527:SF1">
    <property type="entry name" value="FATTY ACID SYNTHASE"/>
    <property type="match status" value="1"/>
</dbReference>
<dbReference type="SUPFAM" id="SSF53474">
    <property type="entry name" value="alpha/beta-Hydrolases"/>
    <property type="match status" value="1"/>
</dbReference>
<dbReference type="InterPro" id="IPR023213">
    <property type="entry name" value="CAT-like_dom_sf"/>
</dbReference>
<dbReference type="InterPro" id="IPR020845">
    <property type="entry name" value="AMP-binding_CS"/>
</dbReference>
<dbReference type="InterPro" id="IPR036736">
    <property type="entry name" value="ACP-like_sf"/>
</dbReference>
<dbReference type="InterPro" id="IPR042099">
    <property type="entry name" value="ANL_N_sf"/>
</dbReference>
<evidence type="ECO:0000256" key="2">
    <source>
        <dbReference type="ARBA" id="ARBA00022450"/>
    </source>
</evidence>
<dbReference type="InterPro" id="IPR044894">
    <property type="entry name" value="TubC_N_sf"/>
</dbReference>
<dbReference type="Gene3D" id="1.10.1200.10">
    <property type="entry name" value="ACP-like"/>
    <property type="match status" value="1"/>
</dbReference>
<evidence type="ECO:0000313" key="5">
    <source>
        <dbReference type="EMBL" id="TWP46767.1"/>
    </source>
</evidence>
<dbReference type="CDD" id="cd19531">
    <property type="entry name" value="LCL_NRPS-like"/>
    <property type="match status" value="1"/>
</dbReference>
<dbReference type="InterPro" id="IPR041464">
    <property type="entry name" value="TubC_N"/>
</dbReference>
<dbReference type="EMBL" id="VOBR01000030">
    <property type="protein sequence ID" value="TWP46767.1"/>
    <property type="molecule type" value="Genomic_DNA"/>
</dbReference>
<dbReference type="Pfam" id="PF13193">
    <property type="entry name" value="AMP-binding_C"/>
    <property type="match status" value="1"/>
</dbReference>
<dbReference type="GO" id="GO:0043041">
    <property type="term" value="P:amino acid activation for nonribosomal peptide biosynthetic process"/>
    <property type="evidence" value="ECO:0007669"/>
    <property type="project" value="TreeGrafter"/>
</dbReference>
<dbReference type="Gene3D" id="3.40.50.1820">
    <property type="entry name" value="alpha/beta hydrolase"/>
    <property type="match status" value="1"/>
</dbReference>
<evidence type="ECO:0000256" key="3">
    <source>
        <dbReference type="ARBA" id="ARBA00022553"/>
    </source>
</evidence>
<dbReference type="InterPro" id="IPR009081">
    <property type="entry name" value="PP-bd_ACP"/>
</dbReference>
<dbReference type="Gene3D" id="3.30.559.10">
    <property type="entry name" value="Chloramphenicol acetyltransferase-like domain"/>
    <property type="match status" value="1"/>
</dbReference>
<dbReference type="Gene3D" id="3.30.300.30">
    <property type="match status" value="1"/>
</dbReference>
<dbReference type="Gene3D" id="1.10.10.1830">
    <property type="entry name" value="Non-ribosomal peptide synthase, adenylation domain"/>
    <property type="match status" value="1"/>
</dbReference>
<dbReference type="InterPro" id="IPR045851">
    <property type="entry name" value="AMP-bd_C_sf"/>
</dbReference>
<dbReference type="Gene3D" id="3.20.20.30">
    <property type="entry name" value="Luciferase-like domain"/>
    <property type="match status" value="1"/>
</dbReference>
<dbReference type="PRINTS" id="PR00154">
    <property type="entry name" value="AMPBINDING"/>
</dbReference>
<dbReference type="PROSITE" id="PS50075">
    <property type="entry name" value="CARRIER"/>
    <property type="match status" value="1"/>
</dbReference>
<dbReference type="OrthoDB" id="2472181at2"/>
<dbReference type="Gene3D" id="3.30.559.30">
    <property type="entry name" value="Nonribosomal peptide synthetase, condensation domain"/>
    <property type="match status" value="1"/>
</dbReference>
<evidence type="ECO:0000313" key="6">
    <source>
        <dbReference type="Proteomes" id="UP000316639"/>
    </source>
</evidence>
<dbReference type="GO" id="GO:0009366">
    <property type="term" value="C:enterobactin synthetase complex"/>
    <property type="evidence" value="ECO:0007669"/>
    <property type="project" value="TreeGrafter"/>
</dbReference>
<dbReference type="InterPro" id="IPR011251">
    <property type="entry name" value="Luciferase-like_dom"/>
</dbReference>
<dbReference type="Gene3D" id="3.40.50.12780">
    <property type="entry name" value="N-terminal domain of ligase-like"/>
    <property type="match status" value="1"/>
</dbReference>
<dbReference type="InterPro" id="IPR020459">
    <property type="entry name" value="AMP-binding"/>
</dbReference>
<dbReference type="Pfam" id="PF00296">
    <property type="entry name" value="Bac_luciferase"/>
    <property type="match status" value="1"/>
</dbReference>
<comment type="caution">
    <text evidence="5">The sequence shown here is derived from an EMBL/GenBank/DDBJ whole genome shotgun (WGS) entry which is preliminary data.</text>
</comment>
<dbReference type="Pfam" id="PF00501">
    <property type="entry name" value="AMP-binding"/>
    <property type="match status" value="2"/>
</dbReference>
<dbReference type="SUPFAM" id="SSF51679">
    <property type="entry name" value="Bacterial luciferase-like"/>
    <property type="match status" value="1"/>
</dbReference>
<name>A0A563EIX0_9PSEU</name>
<dbReference type="PROSITE" id="PS00455">
    <property type="entry name" value="AMP_BINDING"/>
    <property type="match status" value="1"/>
</dbReference>
<gene>
    <name evidence="5" type="ORF">FKR81_34855</name>
</gene>
<dbReference type="GO" id="GO:0005829">
    <property type="term" value="C:cytosol"/>
    <property type="evidence" value="ECO:0007669"/>
    <property type="project" value="TreeGrafter"/>
</dbReference>
<dbReference type="NCBIfam" id="TIGR04020">
    <property type="entry name" value="seco_metab_LLM"/>
    <property type="match status" value="1"/>
</dbReference>
<dbReference type="Pfam" id="PF18563">
    <property type="entry name" value="TubC_N"/>
    <property type="match status" value="1"/>
</dbReference>
<dbReference type="SUPFAM" id="SSF56801">
    <property type="entry name" value="Acetyl-CoA synthetase-like"/>
    <property type="match status" value="2"/>
</dbReference>
<protein>
    <submittedName>
        <fullName evidence="5">LLM class flavin-dependent oxidoreductase</fullName>
    </submittedName>
</protein>
<dbReference type="Gene3D" id="2.30.38.10">
    <property type="entry name" value="Luciferase, Domain 3"/>
    <property type="match status" value="1"/>
</dbReference>
<comment type="cofactor">
    <cofactor evidence="1">
        <name>pantetheine 4'-phosphate</name>
        <dbReference type="ChEBI" id="CHEBI:47942"/>
    </cofactor>
</comment>
<dbReference type="FunFam" id="2.30.38.10:FF:000001">
    <property type="entry name" value="Non-ribosomal peptide synthetase PvdI"/>
    <property type="match status" value="1"/>
</dbReference>
<dbReference type="InterPro" id="IPR001242">
    <property type="entry name" value="Condensation_dom"/>
</dbReference>